<dbReference type="SUPFAM" id="SSF52540">
    <property type="entry name" value="P-loop containing nucleoside triphosphate hydrolases"/>
    <property type="match status" value="2"/>
</dbReference>
<feature type="compositionally biased region" description="Basic and acidic residues" evidence="4">
    <location>
        <begin position="248"/>
        <end position="263"/>
    </location>
</feature>
<dbReference type="InterPro" id="IPR050611">
    <property type="entry name" value="ABCF"/>
</dbReference>
<feature type="domain" description="ABC transporter" evidence="5">
    <location>
        <begin position="6"/>
        <end position="238"/>
    </location>
</feature>
<comment type="caution">
    <text evidence="6">The sequence shown here is derived from an EMBL/GenBank/DDBJ whole genome shotgun (WGS) entry which is preliminary data.</text>
</comment>
<evidence type="ECO:0000256" key="2">
    <source>
        <dbReference type="ARBA" id="ARBA00022741"/>
    </source>
</evidence>
<dbReference type="SMART" id="SM00382">
    <property type="entry name" value="AAA"/>
    <property type="match status" value="2"/>
</dbReference>
<gene>
    <name evidence="6" type="ORF">OK345_06925</name>
</gene>
<keyword evidence="7" id="KW-1185">Reference proteome</keyword>
<reference evidence="6 7" key="1">
    <citation type="submission" date="2022-10" db="EMBL/GenBank/DDBJ databases">
        <title>Xanthomonas sp. H13-6.</title>
        <authorList>
            <person name="Liu X."/>
            <person name="Deng Z."/>
            <person name="Jiang Y."/>
            <person name="Yu T."/>
            <person name="Ai J."/>
        </authorList>
    </citation>
    <scope>NUCLEOTIDE SEQUENCE [LARGE SCALE GENOMIC DNA]</scope>
    <source>
        <strain evidence="6 7">H13-6</strain>
    </source>
</reference>
<evidence type="ECO:0000259" key="5">
    <source>
        <dbReference type="PROSITE" id="PS50893"/>
    </source>
</evidence>
<feature type="domain" description="ABC transporter" evidence="5">
    <location>
        <begin position="341"/>
        <end position="539"/>
    </location>
</feature>
<keyword evidence="3 6" id="KW-0067">ATP-binding</keyword>
<evidence type="ECO:0000256" key="3">
    <source>
        <dbReference type="ARBA" id="ARBA00022840"/>
    </source>
</evidence>
<dbReference type="CDD" id="cd03221">
    <property type="entry name" value="ABCF_EF-3"/>
    <property type="match status" value="1"/>
</dbReference>
<keyword evidence="2" id="KW-0547">Nucleotide-binding</keyword>
<dbReference type="InterPro" id="IPR003593">
    <property type="entry name" value="AAA+_ATPase"/>
</dbReference>
<dbReference type="EMBL" id="JAPCHY010000004">
    <property type="protein sequence ID" value="MCW4472233.1"/>
    <property type="molecule type" value="Genomic_DNA"/>
</dbReference>
<dbReference type="RefSeq" id="WP_265127189.1">
    <property type="nucleotide sequence ID" value="NZ_JAPCHY010000004.1"/>
</dbReference>
<dbReference type="GO" id="GO:0005524">
    <property type="term" value="F:ATP binding"/>
    <property type="evidence" value="ECO:0007669"/>
    <property type="project" value="UniProtKB-KW"/>
</dbReference>
<dbReference type="Proteomes" id="UP001209922">
    <property type="component" value="Unassembled WGS sequence"/>
</dbReference>
<evidence type="ECO:0000256" key="1">
    <source>
        <dbReference type="ARBA" id="ARBA00022737"/>
    </source>
</evidence>
<evidence type="ECO:0000313" key="6">
    <source>
        <dbReference type="EMBL" id="MCW4472233.1"/>
    </source>
</evidence>
<keyword evidence="1" id="KW-0677">Repeat</keyword>
<evidence type="ECO:0000313" key="7">
    <source>
        <dbReference type="Proteomes" id="UP001209922"/>
    </source>
</evidence>
<organism evidence="6 7">
    <name type="scientific">Xanthomonas chitinilytica</name>
    <dbReference type="NCBI Taxonomy" id="2989819"/>
    <lineage>
        <taxon>Bacteria</taxon>
        <taxon>Pseudomonadati</taxon>
        <taxon>Pseudomonadota</taxon>
        <taxon>Gammaproteobacteria</taxon>
        <taxon>Lysobacterales</taxon>
        <taxon>Lysobacteraceae</taxon>
        <taxon>Xanthomonas</taxon>
    </lineage>
</organism>
<dbReference type="Gene3D" id="3.40.50.300">
    <property type="entry name" value="P-loop containing nucleotide triphosphate hydrolases"/>
    <property type="match status" value="2"/>
</dbReference>
<dbReference type="InterPro" id="IPR027417">
    <property type="entry name" value="P-loop_NTPase"/>
</dbReference>
<feature type="region of interest" description="Disordered" evidence="4">
    <location>
        <begin position="248"/>
        <end position="270"/>
    </location>
</feature>
<dbReference type="PANTHER" id="PTHR19211:SF6">
    <property type="entry name" value="BLL7188 PROTEIN"/>
    <property type="match status" value="1"/>
</dbReference>
<dbReference type="Pfam" id="PF00005">
    <property type="entry name" value="ABC_tran"/>
    <property type="match status" value="2"/>
</dbReference>
<name>A0ABT3JUP9_9XANT</name>
<accession>A0ABT3JUP9</accession>
<dbReference type="InterPro" id="IPR003439">
    <property type="entry name" value="ABC_transporter-like_ATP-bd"/>
</dbReference>
<sequence>MSDARIRVSHLGFSWPDGTPVLDDLSFALGPVRTGLVAPNGAGKSTLLRLLAGELRPLAGQVEMQGTLAYLPQHLPLDAEATVAEVLGIADRLAALEAILAGDADPASFDILDGDWDLRERAAATLARLGLGEVPLQRKLSTFSGGEAMSLGLAARLLRRPDVLLLDEPSNHLDRAARRHLHRVLAEWPGCLLVASHDRELLEGMQQIAELEPSRLKLYGGGFGFYHQAVEAEQQAVEQQVRNLRGEVRREKREMQQSRERAQRRAGNASRNLADAGLPRIVAGKLKRAAQVSAGKADEVHADRLTQVRARLQEAARSLQESASLDLALPATRVPAERVLFAAENLRVQRDGHWLFGGHGISLTIRGPERIALLGANGVGKSTLLQVLAGELAPDEGSVRRGAGRIAHLSQRLDLLDPARSVAENFADFAPGMPAPERANLLARLQFRGARMDLPVAALSGGERLRAVLACVLHAEPAPQLLLLDEPSNNLDLATVAQLEQALRAYQGALVVVSHDAAFLDAIGVTRRLELTADGMRQVG</sequence>
<dbReference type="PROSITE" id="PS50893">
    <property type="entry name" value="ABC_TRANSPORTER_2"/>
    <property type="match status" value="2"/>
</dbReference>
<dbReference type="PANTHER" id="PTHR19211">
    <property type="entry name" value="ATP-BINDING TRANSPORT PROTEIN-RELATED"/>
    <property type="match status" value="1"/>
</dbReference>
<protein>
    <submittedName>
        <fullName evidence="6">ATP-binding cassette domain-containing protein</fullName>
    </submittedName>
</protein>
<evidence type="ECO:0000256" key="4">
    <source>
        <dbReference type="SAM" id="MobiDB-lite"/>
    </source>
</evidence>
<proteinExistence type="predicted"/>